<protein>
    <submittedName>
        <fullName evidence="1">Uncharacterized protein</fullName>
    </submittedName>
</protein>
<dbReference type="EMBL" id="AESD01000327">
    <property type="protein sequence ID" value="EHJ13176.1"/>
    <property type="molecule type" value="Genomic_DNA"/>
</dbReference>
<reference evidence="1 2" key="1">
    <citation type="journal article" date="2011" name="Front. Microbiol.">
        <title>Two Strains of Crocosphaera watsonii with Highly Conserved Genomes are Distinguished by Strain-Specific Features.</title>
        <authorList>
            <person name="Bench S.R."/>
            <person name="Ilikchyan I.N."/>
            <person name="Tripp H.J."/>
            <person name="Zehr J.P."/>
        </authorList>
    </citation>
    <scope>NUCLEOTIDE SEQUENCE [LARGE SCALE GENOMIC DNA]</scope>
    <source>
        <strain evidence="1 2">WH 0003</strain>
    </source>
</reference>
<evidence type="ECO:0000313" key="1">
    <source>
        <dbReference type="EMBL" id="EHJ13176.1"/>
    </source>
</evidence>
<organism evidence="1 2">
    <name type="scientific">Crocosphaera watsonii WH 0003</name>
    <dbReference type="NCBI Taxonomy" id="423471"/>
    <lineage>
        <taxon>Bacteria</taxon>
        <taxon>Bacillati</taxon>
        <taxon>Cyanobacteriota</taxon>
        <taxon>Cyanophyceae</taxon>
        <taxon>Oscillatoriophycideae</taxon>
        <taxon>Chroococcales</taxon>
        <taxon>Aphanothecaceae</taxon>
        <taxon>Crocosphaera</taxon>
    </lineage>
</organism>
<dbReference type="RefSeq" id="WP_007310416.1">
    <property type="nucleotide sequence ID" value="NZ_AESD01000327.1"/>
</dbReference>
<comment type="caution">
    <text evidence="1">The sequence shown here is derived from an EMBL/GenBank/DDBJ whole genome shotgun (WGS) entry which is preliminary data.</text>
</comment>
<sequence length="46" mass="5317">MNSQKSIIWFFIVEKLEKAGENLVESVENPHEGVKKILEIKNENFG</sequence>
<proteinExistence type="predicted"/>
<accession>G5J3N8</accession>
<evidence type="ECO:0000313" key="2">
    <source>
        <dbReference type="Proteomes" id="UP000003477"/>
    </source>
</evidence>
<dbReference type="PATRIC" id="fig|423471.3.peg.1981"/>
<dbReference type="GeneID" id="88769781"/>
<dbReference type="Proteomes" id="UP000003477">
    <property type="component" value="Unassembled WGS sequence"/>
</dbReference>
<gene>
    <name evidence="1" type="ORF">CWATWH0003_2113</name>
</gene>
<name>G5J3N8_CROWT</name>
<dbReference type="AlphaFoldDB" id="G5J3N8"/>